<comment type="catalytic activity">
    <reaction evidence="1 3 4">
        <text>[protein]-peptidylproline (omega=180) = [protein]-peptidylproline (omega=0)</text>
        <dbReference type="Rhea" id="RHEA:16237"/>
        <dbReference type="Rhea" id="RHEA-COMP:10747"/>
        <dbReference type="Rhea" id="RHEA-COMP:10748"/>
        <dbReference type="ChEBI" id="CHEBI:83833"/>
        <dbReference type="ChEBI" id="CHEBI:83834"/>
        <dbReference type="EC" id="5.2.1.8"/>
    </reaction>
</comment>
<dbReference type="Gene3D" id="3.10.50.40">
    <property type="match status" value="1"/>
</dbReference>
<sequence length="184" mass="20467">MNKLIGLILVLFLVMACKTPEARRPVSHSSGSYIDASIARNKKLNKADEAAIKKLMAANPQNEYFTSDKGFWYYYNVKDTTALPTADTGDLVTFDYQINSLDGNPIVTQAELGPQTYQIEQSNQDLISGLKDGLKLMKEGETVTFLLPSHKAFGYYGYEDKIGSNLPIQTQVTLNDIKQSNTEN</sequence>
<dbReference type="InterPro" id="IPR019869">
    <property type="entry name" value="Motility-assoc_PPIase_GldI"/>
</dbReference>
<evidence type="ECO:0000256" key="2">
    <source>
        <dbReference type="ARBA" id="ARBA00023110"/>
    </source>
</evidence>
<proteinExistence type="inferred from homology"/>
<gene>
    <name evidence="6" type="ORF">DSM04_103297</name>
</gene>
<name>A0A4Q0NW31_9FLAO</name>
<dbReference type="OrthoDB" id="1093155at2"/>
<keyword evidence="2 3" id="KW-0697">Rotamase</keyword>
<accession>A0A4Q0NW31</accession>
<evidence type="ECO:0000313" key="6">
    <source>
        <dbReference type="EMBL" id="RXG15409.1"/>
    </source>
</evidence>
<dbReference type="AlphaFoldDB" id="A0A4Q0NW31"/>
<evidence type="ECO:0000313" key="7">
    <source>
        <dbReference type="Proteomes" id="UP000289821"/>
    </source>
</evidence>
<dbReference type="InterPro" id="IPR046357">
    <property type="entry name" value="PPIase_dom_sf"/>
</dbReference>
<evidence type="ECO:0000256" key="3">
    <source>
        <dbReference type="PROSITE-ProRule" id="PRU00277"/>
    </source>
</evidence>
<dbReference type="Proteomes" id="UP000289821">
    <property type="component" value="Unassembled WGS sequence"/>
</dbReference>
<dbReference type="PROSITE" id="PS51257">
    <property type="entry name" value="PROKAR_LIPOPROTEIN"/>
    <property type="match status" value="1"/>
</dbReference>
<dbReference type="EC" id="5.2.1.8" evidence="4"/>
<evidence type="ECO:0000256" key="1">
    <source>
        <dbReference type="ARBA" id="ARBA00000971"/>
    </source>
</evidence>
<evidence type="ECO:0000256" key="4">
    <source>
        <dbReference type="RuleBase" id="RU003915"/>
    </source>
</evidence>
<dbReference type="PROSITE" id="PS50059">
    <property type="entry name" value="FKBP_PPIASE"/>
    <property type="match status" value="1"/>
</dbReference>
<dbReference type="InterPro" id="IPR001179">
    <property type="entry name" value="PPIase_FKBP_dom"/>
</dbReference>
<keyword evidence="3 4" id="KW-0413">Isomerase</keyword>
<comment type="caution">
    <text evidence="6">The sequence shown here is derived from an EMBL/GenBank/DDBJ whole genome shotgun (WGS) entry which is preliminary data.</text>
</comment>
<dbReference type="EMBL" id="QOVI01000003">
    <property type="protein sequence ID" value="RXG15409.1"/>
    <property type="molecule type" value="Genomic_DNA"/>
</dbReference>
<protein>
    <recommendedName>
        <fullName evidence="4">Peptidyl-prolyl cis-trans isomerase</fullName>
        <ecNumber evidence="4">5.2.1.8</ecNumber>
    </recommendedName>
</protein>
<keyword evidence="7" id="KW-1185">Reference proteome</keyword>
<dbReference type="GO" id="GO:0003755">
    <property type="term" value="F:peptidyl-prolyl cis-trans isomerase activity"/>
    <property type="evidence" value="ECO:0007669"/>
    <property type="project" value="UniProtKB-UniRule"/>
</dbReference>
<dbReference type="RefSeq" id="WP_128760991.1">
    <property type="nucleotide sequence ID" value="NZ_QOVI01000003.1"/>
</dbReference>
<organism evidence="6 7">
    <name type="scientific">Leeuwenhoekiella aestuarii</name>
    <dbReference type="NCBI Taxonomy" id="2249426"/>
    <lineage>
        <taxon>Bacteria</taxon>
        <taxon>Pseudomonadati</taxon>
        <taxon>Bacteroidota</taxon>
        <taxon>Flavobacteriia</taxon>
        <taxon>Flavobacteriales</taxon>
        <taxon>Flavobacteriaceae</taxon>
        <taxon>Leeuwenhoekiella</taxon>
    </lineage>
</organism>
<dbReference type="SUPFAM" id="SSF54534">
    <property type="entry name" value="FKBP-like"/>
    <property type="match status" value="1"/>
</dbReference>
<comment type="similarity">
    <text evidence="4">Belongs to the FKBP-type PPIase family.</text>
</comment>
<dbReference type="Pfam" id="PF00254">
    <property type="entry name" value="FKBP_C"/>
    <property type="match status" value="1"/>
</dbReference>
<feature type="domain" description="PPIase FKBP-type" evidence="5">
    <location>
        <begin position="89"/>
        <end position="178"/>
    </location>
</feature>
<reference evidence="6 7" key="1">
    <citation type="submission" date="2018-07" db="EMBL/GenBank/DDBJ databases">
        <title>Leeuwenhoekiella genomics.</title>
        <authorList>
            <person name="Tahon G."/>
            <person name="Willems A."/>
        </authorList>
    </citation>
    <scope>NUCLEOTIDE SEQUENCE [LARGE SCALE GENOMIC DNA]</scope>
    <source>
        <strain evidence="6 7">R-50232</strain>
    </source>
</reference>
<dbReference type="NCBIfam" id="TIGR03516">
    <property type="entry name" value="ppisom_GldI"/>
    <property type="match status" value="1"/>
</dbReference>
<evidence type="ECO:0000259" key="5">
    <source>
        <dbReference type="PROSITE" id="PS50059"/>
    </source>
</evidence>